<name>A0A1U7W6K8_NICSY</name>
<proteinExistence type="predicted"/>
<dbReference type="RefSeq" id="XP_009775657.1">
    <property type="nucleotide sequence ID" value="XM_009777355.1"/>
</dbReference>
<accession>A0A1U7W6K8</accession>
<organism evidence="2 3">
    <name type="scientific">Nicotiana sylvestris</name>
    <name type="common">Wood tobacco</name>
    <name type="synonym">South American tobacco</name>
    <dbReference type="NCBI Taxonomy" id="4096"/>
    <lineage>
        <taxon>Eukaryota</taxon>
        <taxon>Viridiplantae</taxon>
        <taxon>Streptophyta</taxon>
        <taxon>Embryophyta</taxon>
        <taxon>Tracheophyta</taxon>
        <taxon>Spermatophyta</taxon>
        <taxon>Magnoliopsida</taxon>
        <taxon>eudicotyledons</taxon>
        <taxon>Gunneridae</taxon>
        <taxon>Pentapetalae</taxon>
        <taxon>asterids</taxon>
        <taxon>lamiids</taxon>
        <taxon>Solanales</taxon>
        <taxon>Solanaceae</taxon>
        <taxon>Nicotianoideae</taxon>
        <taxon>Nicotianeae</taxon>
        <taxon>Nicotiana</taxon>
    </lineage>
</organism>
<evidence type="ECO:0000313" key="2">
    <source>
        <dbReference type="Proteomes" id="UP000189701"/>
    </source>
</evidence>
<evidence type="ECO:0000256" key="1">
    <source>
        <dbReference type="SAM" id="MobiDB-lite"/>
    </source>
</evidence>
<dbReference type="InterPro" id="IPR052160">
    <property type="entry name" value="Gypsy_RT_Integrase-like"/>
</dbReference>
<keyword evidence="2" id="KW-1185">Reference proteome</keyword>
<feature type="region of interest" description="Disordered" evidence="1">
    <location>
        <begin position="103"/>
        <end position="169"/>
    </location>
</feature>
<protein>
    <submittedName>
        <fullName evidence="3">Uncharacterized protein LOC104225532</fullName>
    </submittedName>
</protein>
<dbReference type="eggNOG" id="KOG0017">
    <property type="taxonomic scope" value="Eukaryota"/>
</dbReference>
<reference evidence="2" key="1">
    <citation type="journal article" date="2013" name="Genome Biol.">
        <title>Reference genomes and transcriptomes of Nicotiana sylvestris and Nicotiana tomentosiformis.</title>
        <authorList>
            <person name="Sierro N."/>
            <person name="Battey J.N."/>
            <person name="Ouadi S."/>
            <person name="Bovet L."/>
            <person name="Goepfert S."/>
            <person name="Bakaher N."/>
            <person name="Peitsch M.C."/>
            <person name="Ivanov N.V."/>
        </authorList>
    </citation>
    <scope>NUCLEOTIDE SEQUENCE [LARGE SCALE GENOMIC DNA]</scope>
</reference>
<evidence type="ECO:0000313" key="3">
    <source>
        <dbReference type="RefSeq" id="XP_009775657.1"/>
    </source>
</evidence>
<reference evidence="3" key="2">
    <citation type="submission" date="2025-08" db="UniProtKB">
        <authorList>
            <consortium name="RefSeq"/>
        </authorList>
    </citation>
    <scope>IDENTIFICATION</scope>
    <source>
        <tissue evidence="3">Leaf</tissue>
    </source>
</reference>
<dbReference type="PANTHER" id="PTHR47266">
    <property type="entry name" value="ENDONUCLEASE-RELATED"/>
    <property type="match status" value="1"/>
</dbReference>
<dbReference type="AlphaFoldDB" id="A0A1U7W6K8"/>
<gene>
    <name evidence="3" type="primary">LOC104225532</name>
</gene>
<dbReference type="OrthoDB" id="1903608at2759"/>
<dbReference type="Proteomes" id="UP000189701">
    <property type="component" value="Unplaced"/>
</dbReference>
<sequence length="169" mass="19892">MSVNRKDWVAKLDDSLWAYRITHKMPVRASPYKLVYGKGCHSPAELEHKAYWAIKKLNMDLEAASEKRLLQLNELDEFRLHSYENAKLCKEKMKRWHDKRIKPRHFEPGQQDAGATPADAESSCRRGQEEEELKMQKRKVYRTCGTADADSGSQVRRRGFKWKPEKRFP</sequence>